<sequence>MTLHFHYGLNLKEIASRFTAPYQQISQEVQESIFDLQRMILRIKLLKTAFVYALSDFLLSNI</sequence>
<reference evidence="1 2" key="1">
    <citation type="submission" date="2018-07" db="EMBL/GenBank/DDBJ databases">
        <title>Chitinophaga K2CV101002-2 sp. nov., isolated from a monsoon evergreen broad-leaved forest soil.</title>
        <authorList>
            <person name="Lv Y."/>
        </authorList>
    </citation>
    <scope>NUCLEOTIDE SEQUENCE [LARGE SCALE GENOMIC DNA]</scope>
    <source>
        <strain evidence="1 2">GDMCC 1.1288</strain>
    </source>
</reference>
<comment type="caution">
    <text evidence="1">The sequence shown here is derived from an EMBL/GenBank/DDBJ whole genome shotgun (WGS) entry which is preliminary data.</text>
</comment>
<organism evidence="1 2">
    <name type="scientific">Chitinophaga silvatica</name>
    <dbReference type="NCBI Taxonomy" id="2282649"/>
    <lineage>
        <taxon>Bacteria</taxon>
        <taxon>Pseudomonadati</taxon>
        <taxon>Bacteroidota</taxon>
        <taxon>Chitinophagia</taxon>
        <taxon>Chitinophagales</taxon>
        <taxon>Chitinophagaceae</taxon>
        <taxon>Chitinophaga</taxon>
    </lineage>
</organism>
<name>A0A3E1Y1V2_9BACT</name>
<dbReference type="EMBL" id="QPMM01000021">
    <property type="protein sequence ID" value="RFS18669.1"/>
    <property type="molecule type" value="Genomic_DNA"/>
</dbReference>
<accession>A0A3E1Y1V2</accession>
<proteinExistence type="predicted"/>
<evidence type="ECO:0000313" key="1">
    <source>
        <dbReference type="EMBL" id="RFS18669.1"/>
    </source>
</evidence>
<dbReference type="Proteomes" id="UP000260644">
    <property type="component" value="Unassembled WGS sequence"/>
</dbReference>
<evidence type="ECO:0000313" key="2">
    <source>
        <dbReference type="Proteomes" id="UP000260644"/>
    </source>
</evidence>
<gene>
    <name evidence="1" type="ORF">DVR12_27380</name>
</gene>
<protein>
    <recommendedName>
        <fullName evidence="3">Sigma-70, region 4</fullName>
    </recommendedName>
</protein>
<evidence type="ECO:0008006" key="3">
    <source>
        <dbReference type="Google" id="ProtNLM"/>
    </source>
</evidence>
<keyword evidence="2" id="KW-1185">Reference proteome</keyword>
<dbReference type="AlphaFoldDB" id="A0A3E1Y1V2"/>